<evidence type="ECO:0000313" key="2">
    <source>
        <dbReference type="EMBL" id="OAF63919.1"/>
    </source>
</evidence>
<organism evidence="2 3">
    <name type="scientific">Intoshia linei</name>
    <dbReference type="NCBI Taxonomy" id="1819745"/>
    <lineage>
        <taxon>Eukaryota</taxon>
        <taxon>Metazoa</taxon>
        <taxon>Spiralia</taxon>
        <taxon>Lophotrochozoa</taxon>
        <taxon>Mesozoa</taxon>
        <taxon>Orthonectida</taxon>
        <taxon>Rhopaluridae</taxon>
        <taxon>Intoshia</taxon>
    </lineage>
</organism>
<gene>
    <name evidence="2" type="ORF">A3Q56_08380</name>
</gene>
<dbReference type="Proteomes" id="UP000078046">
    <property type="component" value="Unassembled WGS sequence"/>
</dbReference>
<name>A0A177APG2_9BILA</name>
<dbReference type="Pfam" id="PF13843">
    <property type="entry name" value="DDE_Tnp_1_7"/>
    <property type="match status" value="1"/>
</dbReference>
<comment type="caution">
    <text evidence="2">The sequence shown here is derived from an EMBL/GenBank/DDBJ whole genome shotgun (WGS) entry which is preliminary data.</text>
</comment>
<dbReference type="InterPro" id="IPR029526">
    <property type="entry name" value="PGBD"/>
</dbReference>
<proteinExistence type="predicted"/>
<feature type="domain" description="PiggyBac transposable element-derived protein" evidence="1">
    <location>
        <begin position="114"/>
        <end position="169"/>
    </location>
</feature>
<reference evidence="2 3" key="1">
    <citation type="submission" date="2016-04" db="EMBL/GenBank/DDBJ databases">
        <title>The genome of Intoshia linei affirms orthonectids as highly simplified spiralians.</title>
        <authorList>
            <person name="Mikhailov K.V."/>
            <person name="Slusarev G.S."/>
            <person name="Nikitin M.A."/>
            <person name="Logacheva M.D."/>
            <person name="Penin A."/>
            <person name="Aleoshin V."/>
            <person name="Panchin Y.V."/>
        </authorList>
    </citation>
    <scope>NUCLEOTIDE SEQUENCE [LARGE SCALE GENOMIC DNA]</scope>
    <source>
        <strain evidence="2">Intl2013</strain>
        <tissue evidence="2">Whole animal</tissue>
    </source>
</reference>
<dbReference type="AlphaFoldDB" id="A0A177APG2"/>
<evidence type="ECO:0000313" key="3">
    <source>
        <dbReference type="Proteomes" id="UP000078046"/>
    </source>
</evidence>
<keyword evidence="3" id="KW-1185">Reference proteome</keyword>
<sequence length="196" mass="23063">MPRFNTLNDAIENVDPDLLTDIIMVGPPQGSYDSDLEEIEECNLLEDSILNDVTGQLEILDDELEYVEQIVSKLRRKDWNLKIMKKFKIGHLNGILDSHPNLVKFNEFDIFMDGFKSILQVFVKETNRYAKQKNRQNFKTNLSELLNFFGLILLIGRIKGHLNNYIFQRELTWNVLFLDEQCLKLDFGYKKEFTFC</sequence>
<evidence type="ECO:0000259" key="1">
    <source>
        <dbReference type="Pfam" id="PF13843"/>
    </source>
</evidence>
<dbReference type="EMBL" id="LWCA01002363">
    <property type="protein sequence ID" value="OAF63919.1"/>
    <property type="molecule type" value="Genomic_DNA"/>
</dbReference>
<accession>A0A177APG2</accession>
<protein>
    <recommendedName>
        <fullName evidence="1">PiggyBac transposable element-derived protein domain-containing protein</fullName>
    </recommendedName>
</protein>